<keyword evidence="2" id="KW-1185">Reference proteome</keyword>
<evidence type="ECO:0000313" key="2">
    <source>
        <dbReference type="Proteomes" id="UP000325780"/>
    </source>
</evidence>
<protein>
    <recommendedName>
        <fullName evidence="3">F-box domain-containing protein</fullName>
    </recommendedName>
</protein>
<dbReference type="AlphaFoldDB" id="A0A5N6TX22"/>
<sequence>MGQIRSQRFTNLVRDFNEVPMEICQQILSDVRVWDVLRLLVQNDTWTNACIASHPLLAPIFSSDEVVAKTREIADIYWDACMCYHLAAAPPDSPLALNVQALGPAKQNLASINHYMLQKLGNLWSVWYMDLDKLRRHSTTPDLLQKVWDLHSVEGIKARRDAIHAAQKCLNEKKTAQIFRAADLLESNPDILKKTVDPSQVQRKNVGHLVSRYMIDARKISKENWARGDRKRGAGWFADDQFPVAPFDEALGLVVKELEAMGAEIYAHADQSVVAQWMVKDAYKIDSDLQVKIETFVSGLRYLFKVEAEPGAPVNRIGIESDSDGESIEKRVFIQPTTSRDWDWRYDPHDEREIAWLEAFVAVYRSLVKQ</sequence>
<evidence type="ECO:0008006" key="3">
    <source>
        <dbReference type="Google" id="ProtNLM"/>
    </source>
</evidence>
<gene>
    <name evidence="1" type="ORF">BDV25DRAFT_153543</name>
</gene>
<dbReference type="EMBL" id="ML742082">
    <property type="protein sequence ID" value="KAE8150933.1"/>
    <property type="molecule type" value="Genomic_DNA"/>
</dbReference>
<reference evidence="1 2" key="1">
    <citation type="submission" date="2019-04" db="EMBL/GenBank/DDBJ databases">
        <title>Friends and foes A comparative genomics study of 23 Aspergillus species from section Flavi.</title>
        <authorList>
            <consortium name="DOE Joint Genome Institute"/>
            <person name="Kjaerbolling I."/>
            <person name="Vesth T."/>
            <person name="Frisvad J.C."/>
            <person name="Nybo J.L."/>
            <person name="Theobald S."/>
            <person name="Kildgaard S."/>
            <person name="Isbrandt T."/>
            <person name="Kuo A."/>
            <person name="Sato A."/>
            <person name="Lyhne E.K."/>
            <person name="Kogle M.E."/>
            <person name="Wiebenga A."/>
            <person name="Kun R.S."/>
            <person name="Lubbers R.J."/>
            <person name="Makela M.R."/>
            <person name="Barry K."/>
            <person name="Chovatia M."/>
            <person name="Clum A."/>
            <person name="Daum C."/>
            <person name="Haridas S."/>
            <person name="He G."/>
            <person name="LaButti K."/>
            <person name="Lipzen A."/>
            <person name="Mondo S."/>
            <person name="Riley R."/>
            <person name="Salamov A."/>
            <person name="Simmons B.A."/>
            <person name="Magnuson J.K."/>
            <person name="Henrissat B."/>
            <person name="Mortensen U.H."/>
            <person name="Larsen T.O."/>
            <person name="Devries R.P."/>
            <person name="Grigoriev I.V."/>
            <person name="Machida M."/>
            <person name="Baker S.E."/>
            <person name="Andersen M.R."/>
        </authorList>
    </citation>
    <scope>NUCLEOTIDE SEQUENCE [LARGE SCALE GENOMIC DNA]</scope>
    <source>
        <strain evidence="1 2">IBT 18842</strain>
    </source>
</reference>
<proteinExistence type="predicted"/>
<organism evidence="1 2">
    <name type="scientific">Aspergillus avenaceus</name>
    <dbReference type="NCBI Taxonomy" id="36643"/>
    <lineage>
        <taxon>Eukaryota</taxon>
        <taxon>Fungi</taxon>
        <taxon>Dikarya</taxon>
        <taxon>Ascomycota</taxon>
        <taxon>Pezizomycotina</taxon>
        <taxon>Eurotiomycetes</taxon>
        <taxon>Eurotiomycetidae</taxon>
        <taxon>Eurotiales</taxon>
        <taxon>Aspergillaceae</taxon>
        <taxon>Aspergillus</taxon>
        <taxon>Aspergillus subgen. Circumdati</taxon>
    </lineage>
</organism>
<name>A0A5N6TX22_ASPAV</name>
<evidence type="ECO:0000313" key="1">
    <source>
        <dbReference type="EMBL" id="KAE8150933.1"/>
    </source>
</evidence>
<accession>A0A5N6TX22</accession>
<dbReference type="OrthoDB" id="3478523at2759"/>
<dbReference type="Proteomes" id="UP000325780">
    <property type="component" value="Unassembled WGS sequence"/>
</dbReference>